<evidence type="ECO:0000313" key="2">
    <source>
        <dbReference type="EMBL" id="GFH22031.1"/>
    </source>
</evidence>
<comment type="caution">
    <text evidence="2">The sequence shown here is derived from an EMBL/GenBank/DDBJ whole genome shotgun (WGS) entry which is preliminary data.</text>
</comment>
<dbReference type="Proteomes" id="UP000485058">
    <property type="component" value="Unassembled WGS sequence"/>
</dbReference>
<feature type="compositionally biased region" description="Low complexity" evidence="1">
    <location>
        <begin position="63"/>
        <end position="79"/>
    </location>
</feature>
<dbReference type="AlphaFoldDB" id="A0A699ZID9"/>
<accession>A0A699ZID9</accession>
<proteinExistence type="predicted"/>
<dbReference type="EMBL" id="BLLF01001952">
    <property type="protein sequence ID" value="GFH22031.1"/>
    <property type="molecule type" value="Genomic_DNA"/>
</dbReference>
<gene>
    <name evidence="2" type="ORF">HaLaN_19431</name>
</gene>
<sequence>MDMATFQVMGNKKRGVEAICANAQKARELQQQLNRLQQQLEAQSGAELQRQVQQQLAAQQHLLQQQHADQQEAADQQAVSTNHPLPDHPTCSPLVPGSLR</sequence>
<feature type="non-terminal residue" evidence="2">
    <location>
        <position position="1"/>
    </location>
</feature>
<evidence type="ECO:0000313" key="3">
    <source>
        <dbReference type="Proteomes" id="UP000485058"/>
    </source>
</evidence>
<evidence type="ECO:0000256" key="1">
    <source>
        <dbReference type="SAM" id="MobiDB-lite"/>
    </source>
</evidence>
<feature type="region of interest" description="Disordered" evidence="1">
    <location>
        <begin position="63"/>
        <end position="100"/>
    </location>
</feature>
<organism evidence="2 3">
    <name type="scientific">Haematococcus lacustris</name>
    <name type="common">Green alga</name>
    <name type="synonym">Haematococcus pluvialis</name>
    <dbReference type="NCBI Taxonomy" id="44745"/>
    <lineage>
        <taxon>Eukaryota</taxon>
        <taxon>Viridiplantae</taxon>
        <taxon>Chlorophyta</taxon>
        <taxon>core chlorophytes</taxon>
        <taxon>Chlorophyceae</taxon>
        <taxon>CS clade</taxon>
        <taxon>Chlamydomonadales</taxon>
        <taxon>Haematococcaceae</taxon>
        <taxon>Haematococcus</taxon>
    </lineage>
</organism>
<protein>
    <submittedName>
        <fullName evidence="2">Uncharacterized protein</fullName>
    </submittedName>
</protein>
<keyword evidence="3" id="KW-1185">Reference proteome</keyword>
<reference evidence="2 3" key="1">
    <citation type="submission" date="2020-02" db="EMBL/GenBank/DDBJ databases">
        <title>Draft genome sequence of Haematococcus lacustris strain NIES-144.</title>
        <authorList>
            <person name="Morimoto D."/>
            <person name="Nakagawa S."/>
            <person name="Yoshida T."/>
            <person name="Sawayama S."/>
        </authorList>
    </citation>
    <scope>NUCLEOTIDE SEQUENCE [LARGE SCALE GENOMIC DNA]</scope>
    <source>
        <strain evidence="2 3">NIES-144</strain>
    </source>
</reference>
<name>A0A699ZID9_HAELA</name>